<accession>A0A5N6UM55</accession>
<evidence type="ECO:0008006" key="5">
    <source>
        <dbReference type="Google" id="ProtNLM"/>
    </source>
</evidence>
<evidence type="ECO:0000256" key="2">
    <source>
        <dbReference type="ARBA" id="ARBA00022801"/>
    </source>
</evidence>
<dbReference type="GO" id="GO:0004301">
    <property type="term" value="F:epoxide hydrolase activity"/>
    <property type="evidence" value="ECO:0007669"/>
    <property type="project" value="TreeGrafter"/>
</dbReference>
<name>A0A5N6UM55_ASPTM</name>
<dbReference type="InterPro" id="IPR029058">
    <property type="entry name" value="AB_hydrolase_fold"/>
</dbReference>
<evidence type="ECO:0000313" key="3">
    <source>
        <dbReference type="EMBL" id="KAE8159616.1"/>
    </source>
</evidence>
<dbReference type="OrthoDB" id="7130006at2759"/>
<evidence type="ECO:0000313" key="4">
    <source>
        <dbReference type="Proteomes" id="UP000326950"/>
    </source>
</evidence>
<gene>
    <name evidence="3" type="ORF">BDV40DRAFT_303074</name>
</gene>
<sequence length="111" mass="12706">MGTVDTFSINVRTDQISDLKARLANILLPDELDEADYALTDSPVALLAWSYEKLHDWSDNYPWSEEEVCTWISIYWFSTAGPGGSLRIYYGATYMWEDSAPNKVTRARTEE</sequence>
<dbReference type="Proteomes" id="UP000326950">
    <property type="component" value="Unassembled WGS sequence"/>
</dbReference>
<evidence type="ECO:0000256" key="1">
    <source>
        <dbReference type="ARBA" id="ARBA00010088"/>
    </source>
</evidence>
<keyword evidence="4" id="KW-1185">Reference proteome</keyword>
<dbReference type="SUPFAM" id="SSF53474">
    <property type="entry name" value="alpha/beta-Hydrolases"/>
    <property type="match status" value="1"/>
</dbReference>
<protein>
    <recommendedName>
        <fullName evidence="5">Epoxide hydrolase N-terminal domain-containing protein</fullName>
    </recommendedName>
</protein>
<proteinExistence type="inferred from homology"/>
<dbReference type="PANTHER" id="PTHR21661:SF35">
    <property type="entry name" value="EPOXIDE HYDROLASE"/>
    <property type="match status" value="1"/>
</dbReference>
<keyword evidence="2" id="KW-0378">Hydrolase</keyword>
<dbReference type="GO" id="GO:0097176">
    <property type="term" value="P:epoxide metabolic process"/>
    <property type="evidence" value="ECO:0007669"/>
    <property type="project" value="TreeGrafter"/>
</dbReference>
<comment type="similarity">
    <text evidence="1">Belongs to the peptidase S33 family.</text>
</comment>
<reference evidence="3 4" key="1">
    <citation type="submission" date="2019-04" db="EMBL/GenBank/DDBJ databases">
        <title>Friends and foes A comparative genomics study of 23 Aspergillus species from section Flavi.</title>
        <authorList>
            <consortium name="DOE Joint Genome Institute"/>
            <person name="Kjaerbolling I."/>
            <person name="Vesth T."/>
            <person name="Frisvad J.C."/>
            <person name="Nybo J.L."/>
            <person name="Theobald S."/>
            <person name="Kildgaard S."/>
            <person name="Isbrandt T."/>
            <person name="Kuo A."/>
            <person name="Sato A."/>
            <person name="Lyhne E.K."/>
            <person name="Kogle M.E."/>
            <person name="Wiebenga A."/>
            <person name="Kun R.S."/>
            <person name="Lubbers R.J."/>
            <person name="Makela M.R."/>
            <person name="Barry K."/>
            <person name="Chovatia M."/>
            <person name="Clum A."/>
            <person name="Daum C."/>
            <person name="Haridas S."/>
            <person name="He G."/>
            <person name="LaButti K."/>
            <person name="Lipzen A."/>
            <person name="Mondo S."/>
            <person name="Riley R."/>
            <person name="Salamov A."/>
            <person name="Simmons B.A."/>
            <person name="Magnuson J.K."/>
            <person name="Henrissat B."/>
            <person name="Mortensen U.H."/>
            <person name="Larsen T.O."/>
            <person name="Devries R.P."/>
            <person name="Grigoriev I.V."/>
            <person name="Machida M."/>
            <person name="Baker S.E."/>
            <person name="Andersen M.R."/>
        </authorList>
    </citation>
    <scope>NUCLEOTIDE SEQUENCE [LARGE SCALE GENOMIC DNA]</scope>
    <source>
        <strain evidence="3 4">CBS 117626</strain>
    </source>
</reference>
<dbReference type="PANTHER" id="PTHR21661">
    <property type="entry name" value="EPOXIDE HYDROLASE 1-RELATED"/>
    <property type="match status" value="1"/>
</dbReference>
<dbReference type="AlphaFoldDB" id="A0A5N6UM55"/>
<dbReference type="EMBL" id="ML738671">
    <property type="protein sequence ID" value="KAE8159616.1"/>
    <property type="molecule type" value="Genomic_DNA"/>
</dbReference>
<organism evidence="3 4">
    <name type="scientific">Aspergillus tamarii</name>
    <dbReference type="NCBI Taxonomy" id="41984"/>
    <lineage>
        <taxon>Eukaryota</taxon>
        <taxon>Fungi</taxon>
        <taxon>Dikarya</taxon>
        <taxon>Ascomycota</taxon>
        <taxon>Pezizomycotina</taxon>
        <taxon>Eurotiomycetes</taxon>
        <taxon>Eurotiomycetidae</taxon>
        <taxon>Eurotiales</taxon>
        <taxon>Aspergillaceae</taxon>
        <taxon>Aspergillus</taxon>
        <taxon>Aspergillus subgen. Circumdati</taxon>
    </lineage>
</organism>
<dbReference type="Gene3D" id="3.40.50.1820">
    <property type="entry name" value="alpha/beta hydrolase"/>
    <property type="match status" value="1"/>
</dbReference>